<dbReference type="Proteomes" id="UP000195011">
    <property type="component" value="Unassembled WGS sequence"/>
</dbReference>
<sequence length="155" mass="16450">MMPTAPSAPPTRAPRRRLRALACALALAGAVTVLPLSAQSASASTETGPHTGPWNGVDVYITHSTLFGMAVRTFSHGHQFCVQLSPGWNAVPIEAPYGGRSGAELSPSRSCTDIGGTNTYSMTVMPGEHWHVTNDRPSCVPFRGGPARQCTTRQY</sequence>
<protein>
    <recommendedName>
        <fullName evidence="4">Secreted protein</fullName>
    </recommendedName>
</protein>
<feature type="chain" id="PRO_5038422524" description="Secreted protein" evidence="1">
    <location>
        <begin position="39"/>
        <end position="155"/>
    </location>
</feature>
<dbReference type="EMBL" id="MDJY01000056">
    <property type="protein sequence ID" value="OUE20264.1"/>
    <property type="molecule type" value="Genomic_DNA"/>
</dbReference>
<keyword evidence="1" id="KW-0732">Signal</keyword>
<reference evidence="2 3" key="1">
    <citation type="submission" date="2016-08" db="EMBL/GenBank/DDBJ databases">
        <title>Genome sequence of Clavibacter michiganensis spp strain CFBP8017.</title>
        <authorList>
            <person name="Thapa S.P."/>
            <person name="Coaker G."/>
            <person name="Jacques M.-A."/>
        </authorList>
    </citation>
    <scope>NUCLEOTIDE SEQUENCE [LARGE SCALE GENOMIC DNA]</scope>
    <source>
        <strain evidence="2">CFBP8017</strain>
    </source>
</reference>
<evidence type="ECO:0000313" key="2">
    <source>
        <dbReference type="EMBL" id="OUE20264.1"/>
    </source>
</evidence>
<comment type="caution">
    <text evidence="2">The sequence shown here is derived from an EMBL/GenBank/DDBJ whole genome shotgun (WGS) entry which is preliminary data.</text>
</comment>
<evidence type="ECO:0008006" key="4">
    <source>
        <dbReference type="Google" id="ProtNLM"/>
    </source>
</evidence>
<dbReference type="RefSeq" id="WP_143757317.1">
    <property type="nucleotide sequence ID" value="NZ_MDJY01000056.1"/>
</dbReference>
<proteinExistence type="predicted"/>
<feature type="signal peptide" evidence="1">
    <location>
        <begin position="1"/>
        <end position="38"/>
    </location>
</feature>
<name>A0A251Y7L7_9MICO</name>
<evidence type="ECO:0000313" key="3">
    <source>
        <dbReference type="Proteomes" id="UP000195011"/>
    </source>
</evidence>
<organism evidence="2 3">
    <name type="scientific">Clavibacter michiganensis</name>
    <dbReference type="NCBI Taxonomy" id="28447"/>
    <lineage>
        <taxon>Bacteria</taxon>
        <taxon>Bacillati</taxon>
        <taxon>Actinomycetota</taxon>
        <taxon>Actinomycetes</taxon>
        <taxon>Micrococcales</taxon>
        <taxon>Microbacteriaceae</taxon>
        <taxon>Clavibacter</taxon>
    </lineage>
</organism>
<accession>A0A251Y7L7</accession>
<evidence type="ECO:0000256" key="1">
    <source>
        <dbReference type="SAM" id="SignalP"/>
    </source>
</evidence>
<gene>
    <name evidence="2" type="ORF">BFL36_11415</name>
</gene>
<dbReference type="AlphaFoldDB" id="A0A251Y7L7"/>